<proteinExistence type="predicted"/>
<dbReference type="Proteomes" id="UP001370348">
    <property type="component" value="Chromosome"/>
</dbReference>
<keyword evidence="2" id="KW-1185">Reference proteome</keyword>
<gene>
    <name evidence="1" type="ORF">LZC94_23755</name>
</gene>
<evidence type="ECO:0000313" key="1">
    <source>
        <dbReference type="EMBL" id="WXB10890.1"/>
    </source>
</evidence>
<evidence type="ECO:0000313" key="2">
    <source>
        <dbReference type="Proteomes" id="UP001370348"/>
    </source>
</evidence>
<accession>A0ABZ2LNX5</accession>
<organism evidence="1 2">
    <name type="scientific">Pendulispora albinea</name>
    <dbReference type="NCBI Taxonomy" id="2741071"/>
    <lineage>
        <taxon>Bacteria</taxon>
        <taxon>Pseudomonadati</taxon>
        <taxon>Myxococcota</taxon>
        <taxon>Myxococcia</taxon>
        <taxon>Myxococcales</taxon>
        <taxon>Sorangiineae</taxon>
        <taxon>Pendulisporaceae</taxon>
        <taxon>Pendulispora</taxon>
    </lineage>
</organism>
<sequence>MLQLRGRDAKCRLASKGKRASHGSCVGPPVRLIEGESTIDHIADRPRNVWRRSFEGEWRSRRGEDERLVRRLGLVNVATGEKCEERGADSPDVGLSVDIGCSPKGLFGGHERGCSHGATGTCDRRTLVDVEEACNAEIEDANLSFAGDEKIVGLDIAMDDPGGVRRLQDIEQRVCDDDDLLEWQLHPRSRRARAQRFAQEQWHDEEGRAVFGDVIVGDGNDARVANGVREQRLAPKEALDDGVGGEPLVEDLDGDGVAVAVGAGVNGRHAADA</sequence>
<name>A0ABZ2LNX5_9BACT</name>
<reference evidence="1 2" key="1">
    <citation type="submission" date="2021-12" db="EMBL/GenBank/DDBJ databases">
        <title>Discovery of the Pendulisporaceae a myxobacterial family with distinct sporulation behavior and unique specialized metabolism.</title>
        <authorList>
            <person name="Garcia R."/>
            <person name="Popoff A."/>
            <person name="Bader C.D."/>
            <person name="Loehr J."/>
            <person name="Walesch S."/>
            <person name="Walt C."/>
            <person name="Boldt J."/>
            <person name="Bunk B."/>
            <person name="Haeckl F.J.F.P.J."/>
            <person name="Gunesch A.P."/>
            <person name="Birkelbach J."/>
            <person name="Nuebel U."/>
            <person name="Pietschmann T."/>
            <person name="Bach T."/>
            <person name="Mueller R."/>
        </authorList>
    </citation>
    <scope>NUCLEOTIDE SEQUENCE [LARGE SCALE GENOMIC DNA]</scope>
    <source>
        <strain evidence="1 2">MSr11954</strain>
    </source>
</reference>
<dbReference type="EMBL" id="CP089984">
    <property type="protein sequence ID" value="WXB10890.1"/>
    <property type="molecule type" value="Genomic_DNA"/>
</dbReference>
<protein>
    <submittedName>
        <fullName evidence="1">Uncharacterized protein</fullName>
    </submittedName>
</protein>